<evidence type="ECO:0000256" key="5">
    <source>
        <dbReference type="ARBA" id="ARBA00022967"/>
    </source>
</evidence>
<dbReference type="SUPFAM" id="SSF56784">
    <property type="entry name" value="HAD-like"/>
    <property type="match status" value="1"/>
</dbReference>
<dbReference type="PROSITE" id="PS01047">
    <property type="entry name" value="HMA_1"/>
    <property type="match status" value="1"/>
</dbReference>
<sequence length="964" mass="99934">MSTRTIHLDVRGMSCANCSGTVQDTVESLAGVESASVNFATDEASVTYDPDRTSLSEIYDAIEASGYDPVSETVSIAITDMSCANCAEANRESLESNPGVIRADVNFATDEAQVEYVPGEVSIEALYDAVESAGYTPVRETDDGDAGDGERDASVSGGGREDARDAARKAEIQRQKRLTLFGAALSTPLLAMLALHLFAPETVPETIPGTGVPFGWVAFALATPVQVVLGREFYENSYTAIVRNRTANMDVLIALGSTTAYGYSVVALLGVLPNAGLYFDTAALILVFITLGNYLEARSKGQASEALRSLLEMEADTATLVDRAASETPHADGEVAEQSSAARQTESGEAVDDVEEREVPLEEVEVGDRMKVRPGEKIPTDGVVVDGESAVDESMVTGESVPVSKEAGDEVVGSTVNQNGVLIVEATKVGADTAIQQIVQTVKEAQSRQPEIQNVADRISAYFVPAVIVNALVWATVWSLFPAQLAGFVEALPLWGVVVGGPAAAGGAVSTLEFAVLVFASAVLIACPCALGLATPAATMVGTSIGAQNGVLFKGGDILERVRDVDTVVFDKTGTLTEGEMSLTDVVALGPATDGGALDPSADGDTPDPAPDGGALREVDDGETDDDGEDASADADVEADAETTVLRLAAAVEQNSEHPLARAVVDGAAARGIDVPDAMDFENVPGHGVRATVGGDTVLVGNRRLLEDAGIDPAPAEETMHRLEEEGKTAMLVGRIPGGSETEASDATGGAGDGTDETSAAGEVIGVVADADTIKETSAAAVSALRERGIDVRMITGDNERTARAVAEQVGIDPDNVRAEVLPDGKADAVEAIQEDGSKAMMVGDGVNDAPALAAAFVGTALGSGTDVAIEAADVTLMRDDPTDVVKAIRVSDGTLAKIKQNLFWALGYNTAMIPLASLGLLQPILAAGAMALSSVSVLTNSLLFRRYTPDHDYRILGFLRGGR</sequence>
<evidence type="ECO:0000259" key="10">
    <source>
        <dbReference type="PROSITE" id="PS50846"/>
    </source>
</evidence>
<dbReference type="SUPFAM" id="SSF81660">
    <property type="entry name" value="Metal cation-transporting ATPase, ATP-binding domain N"/>
    <property type="match status" value="1"/>
</dbReference>
<name>A0ABD6DPA0_9EURY</name>
<keyword evidence="4" id="KW-0479">Metal-binding</keyword>
<dbReference type="AlphaFoldDB" id="A0ABD6DPA0"/>
<feature type="transmembrane region" description="Helical" evidence="9">
    <location>
        <begin position="211"/>
        <end position="230"/>
    </location>
</feature>
<feature type="region of interest" description="Disordered" evidence="8">
    <location>
        <begin position="590"/>
        <end position="638"/>
    </location>
</feature>
<feature type="domain" description="HMA" evidence="10">
    <location>
        <begin position="4"/>
        <end position="70"/>
    </location>
</feature>
<dbReference type="CDD" id="cd02094">
    <property type="entry name" value="P-type_ATPase_Cu-like"/>
    <property type="match status" value="1"/>
</dbReference>
<feature type="region of interest" description="Disordered" evidence="8">
    <location>
        <begin position="136"/>
        <end position="168"/>
    </location>
</feature>
<dbReference type="PANTHER" id="PTHR43520:SF8">
    <property type="entry name" value="P-TYPE CU(+) TRANSPORTER"/>
    <property type="match status" value="1"/>
</dbReference>
<feature type="region of interest" description="Disordered" evidence="8">
    <location>
        <begin position="737"/>
        <end position="759"/>
    </location>
</feature>
<dbReference type="SFLD" id="SFLDG00002">
    <property type="entry name" value="C1.7:_P-type_atpase_like"/>
    <property type="match status" value="1"/>
</dbReference>
<evidence type="ECO:0000256" key="4">
    <source>
        <dbReference type="ARBA" id="ARBA00022723"/>
    </source>
</evidence>
<feature type="transmembrane region" description="Helical" evidence="9">
    <location>
        <begin position="251"/>
        <end position="271"/>
    </location>
</feature>
<dbReference type="InterPro" id="IPR036412">
    <property type="entry name" value="HAD-like_sf"/>
</dbReference>
<dbReference type="SUPFAM" id="SSF55008">
    <property type="entry name" value="HMA, heavy metal-associated domain"/>
    <property type="match status" value="2"/>
</dbReference>
<dbReference type="EMBL" id="JBHUDP010000001">
    <property type="protein sequence ID" value="MFD1684066.1"/>
    <property type="molecule type" value="Genomic_DNA"/>
</dbReference>
<dbReference type="PROSITE" id="PS01229">
    <property type="entry name" value="COF_2"/>
    <property type="match status" value="1"/>
</dbReference>
<dbReference type="PROSITE" id="PS50846">
    <property type="entry name" value="HMA_2"/>
    <property type="match status" value="2"/>
</dbReference>
<comment type="caution">
    <text evidence="11">The sequence shown here is derived from an EMBL/GenBank/DDBJ whole genome shotgun (WGS) entry which is preliminary data.</text>
</comment>
<accession>A0ABD6DPA0</accession>
<protein>
    <submittedName>
        <fullName evidence="11">Heavy metal translocating P-type ATPase</fullName>
    </submittedName>
</protein>
<feature type="compositionally biased region" description="Acidic residues" evidence="8">
    <location>
        <begin position="349"/>
        <end position="362"/>
    </location>
</feature>
<dbReference type="SFLD" id="SFLDF00027">
    <property type="entry name" value="p-type_atpase"/>
    <property type="match status" value="1"/>
</dbReference>
<feature type="compositionally biased region" description="Basic and acidic residues" evidence="8">
    <location>
        <begin position="148"/>
        <end position="168"/>
    </location>
</feature>
<dbReference type="PRINTS" id="PR00119">
    <property type="entry name" value="CATATPASE"/>
</dbReference>
<dbReference type="InterPro" id="IPR023299">
    <property type="entry name" value="ATPase_P-typ_cyto_dom_N"/>
</dbReference>
<proteinExistence type="inferred from homology"/>
<dbReference type="Pfam" id="PF00702">
    <property type="entry name" value="Hydrolase"/>
    <property type="match status" value="1"/>
</dbReference>
<feature type="transmembrane region" description="Helical" evidence="9">
    <location>
        <begin position="514"/>
        <end position="534"/>
    </location>
</feature>
<evidence type="ECO:0000256" key="1">
    <source>
        <dbReference type="ARBA" id="ARBA00004127"/>
    </source>
</evidence>
<keyword evidence="3 9" id="KW-0812">Transmembrane</keyword>
<dbReference type="FunFam" id="2.70.150.10:FF:000002">
    <property type="entry name" value="Copper-transporting ATPase 1, putative"/>
    <property type="match status" value="1"/>
</dbReference>
<dbReference type="GO" id="GO:0012505">
    <property type="term" value="C:endomembrane system"/>
    <property type="evidence" value="ECO:0007669"/>
    <property type="project" value="UniProtKB-SubCell"/>
</dbReference>
<dbReference type="SUPFAM" id="SSF81653">
    <property type="entry name" value="Calcium ATPase, transduction domain A"/>
    <property type="match status" value="1"/>
</dbReference>
<comment type="subcellular location">
    <subcellularLocation>
        <location evidence="1">Endomembrane system</location>
        <topology evidence="1">Multi-pass membrane protein</topology>
    </subcellularLocation>
</comment>
<dbReference type="NCBIfam" id="TIGR01494">
    <property type="entry name" value="ATPase_P-type"/>
    <property type="match status" value="2"/>
</dbReference>
<evidence type="ECO:0000256" key="7">
    <source>
        <dbReference type="ARBA" id="ARBA00023136"/>
    </source>
</evidence>
<feature type="compositionally biased region" description="Acidic residues" evidence="8">
    <location>
        <begin position="620"/>
        <end position="638"/>
    </location>
</feature>
<dbReference type="Gene3D" id="3.40.1110.10">
    <property type="entry name" value="Calcium-transporting ATPase, cytoplasmic domain N"/>
    <property type="match status" value="2"/>
</dbReference>
<dbReference type="PROSITE" id="PS00154">
    <property type="entry name" value="ATPASE_E1_E2"/>
    <property type="match status" value="1"/>
</dbReference>
<evidence type="ECO:0000256" key="6">
    <source>
        <dbReference type="ARBA" id="ARBA00022989"/>
    </source>
</evidence>
<dbReference type="Gene3D" id="3.40.50.1000">
    <property type="entry name" value="HAD superfamily/HAD-like"/>
    <property type="match status" value="2"/>
</dbReference>
<evidence type="ECO:0000256" key="9">
    <source>
        <dbReference type="SAM" id="Phobius"/>
    </source>
</evidence>
<organism evidence="11 12">
    <name type="scientific">Halobellus litoreus</name>
    <dbReference type="NCBI Taxonomy" id="755310"/>
    <lineage>
        <taxon>Archaea</taxon>
        <taxon>Methanobacteriati</taxon>
        <taxon>Methanobacteriota</taxon>
        <taxon>Stenosarchaea group</taxon>
        <taxon>Halobacteria</taxon>
        <taxon>Halobacteriales</taxon>
        <taxon>Haloferacaceae</taxon>
        <taxon>Halobellus</taxon>
    </lineage>
</organism>
<dbReference type="FunFam" id="3.30.70.100:FF:000005">
    <property type="entry name" value="Copper-exporting P-type ATPase A"/>
    <property type="match status" value="1"/>
</dbReference>
<dbReference type="InterPro" id="IPR001757">
    <property type="entry name" value="P_typ_ATPase"/>
</dbReference>
<feature type="compositionally biased region" description="Polar residues" evidence="8">
    <location>
        <begin position="337"/>
        <end position="347"/>
    </location>
</feature>
<dbReference type="InterPro" id="IPR023214">
    <property type="entry name" value="HAD_sf"/>
</dbReference>
<comment type="similarity">
    <text evidence="2">Belongs to the cation transport ATPase (P-type) (TC 3.A.3) family. Type IB subfamily.</text>
</comment>
<evidence type="ECO:0000256" key="2">
    <source>
        <dbReference type="ARBA" id="ARBA00006024"/>
    </source>
</evidence>
<feature type="domain" description="HMA" evidence="10">
    <location>
        <begin position="72"/>
        <end position="138"/>
    </location>
</feature>
<dbReference type="Gene3D" id="2.70.150.10">
    <property type="entry name" value="Calcium-transporting ATPase, cytoplasmic transduction domain A"/>
    <property type="match status" value="1"/>
</dbReference>
<feature type="transmembrane region" description="Helical" evidence="9">
    <location>
        <begin position="277"/>
        <end position="295"/>
    </location>
</feature>
<evidence type="ECO:0000256" key="3">
    <source>
        <dbReference type="ARBA" id="ARBA00022692"/>
    </source>
</evidence>
<dbReference type="Pfam" id="PF00122">
    <property type="entry name" value="E1-E2_ATPase"/>
    <property type="match status" value="1"/>
</dbReference>
<feature type="transmembrane region" description="Helical" evidence="9">
    <location>
        <begin position="459"/>
        <end position="481"/>
    </location>
</feature>
<evidence type="ECO:0000256" key="8">
    <source>
        <dbReference type="SAM" id="MobiDB-lite"/>
    </source>
</evidence>
<feature type="transmembrane region" description="Helical" evidence="9">
    <location>
        <begin position="178"/>
        <end position="199"/>
    </location>
</feature>
<dbReference type="Proteomes" id="UP001597092">
    <property type="component" value="Unassembled WGS sequence"/>
</dbReference>
<keyword evidence="7 9" id="KW-0472">Membrane</keyword>
<dbReference type="InterPro" id="IPR008250">
    <property type="entry name" value="ATPase_P-typ_transduc_dom_A_sf"/>
</dbReference>
<dbReference type="RefSeq" id="WP_256308429.1">
    <property type="nucleotide sequence ID" value="NZ_JANHAW010000002.1"/>
</dbReference>
<reference evidence="11 12" key="1">
    <citation type="journal article" date="2019" name="Int. J. Syst. Evol. Microbiol.">
        <title>The Global Catalogue of Microorganisms (GCM) 10K type strain sequencing project: providing services to taxonomists for standard genome sequencing and annotation.</title>
        <authorList>
            <consortium name="The Broad Institute Genomics Platform"/>
            <consortium name="The Broad Institute Genome Sequencing Center for Infectious Disease"/>
            <person name="Wu L."/>
            <person name="Ma J."/>
        </authorList>
    </citation>
    <scope>NUCLEOTIDE SEQUENCE [LARGE SCALE GENOMIC DNA]</scope>
    <source>
        <strain evidence="11 12">CGMCC 1.10387</strain>
    </source>
</reference>
<gene>
    <name evidence="11" type="ORF">ACFSAS_00390</name>
</gene>
<dbReference type="SFLD" id="SFLDS00003">
    <property type="entry name" value="Haloacid_Dehalogenase"/>
    <property type="match status" value="1"/>
</dbReference>
<keyword evidence="6 9" id="KW-1133">Transmembrane helix</keyword>
<dbReference type="Gene3D" id="3.30.70.100">
    <property type="match status" value="2"/>
</dbReference>
<dbReference type="InterPro" id="IPR044492">
    <property type="entry name" value="P_typ_ATPase_HD_dom"/>
</dbReference>
<evidence type="ECO:0000313" key="12">
    <source>
        <dbReference type="Proteomes" id="UP001597092"/>
    </source>
</evidence>
<dbReference type="GO" id="GO:0046872">
    <property type="term" value="F:metal ion binding"/>
    <property type="evidence" value="ECO:0007669"/>
    <property type="project" value="UniProtKB-KW"/>
</dbReference>
<feature type="region of interest" description="Disordered" evidence="8">
    <location>
        <begin position="326"/>
        <end position="362"/>
    </location>
</feature>
<keyword evidence="12" id="KW-1185">Reference proteome</keyword>
<dbReference type="InterPro" id="IPR036163">
    <property type="entry name" value="HMA_dom_sf"/>
</dbReference>
<dbReference type="InterPro" id="IPR017969">
    <property type="entry name" value="Heavy-metal-associated_CS"/>
</dbReference>
<feature type="transmembrane region" description="Helical" evidence="9">
    <location>
        <begin position="925"/>
        <end position="945"/>
    </location>
</feature>
<dbReference type="Pfam" id="PF00403">
    <property type="entry name" value="HMA"/>
    <property type="match status" value="2"/>
</dbReference>
<dbReference type="InterPro" id="IPR006121">
    <property type="entry name" value="HMA_dom"/>
</dbReference>
<evidence type="ECO:0000313" key="11">
    <source>
        <dbReference type="EMBL" id="MFD1684066.1"/>
    </source>
</evidence>
<dbReference type="PANTHER" id="PTHR43520">
    <property type="entry name" value="ATP7, ISOFORM B"/>
    <property type="match status" value="1"/>
</dbReference>
<keyword evidence="5" id="KW-1278">Translocase</keyword>
<dbReference type="CDD" id="cd00371">
    <property type="entry name" value="HMA"/>
    <property type="match status" value="2"/>
</dbReference>
<dbReference type="InterPro" id="IPR018303">
    <property type="entry name" value="ATPase_P-typ_P_site"/>
</dbReference>
<dbReference type="InterPro" id="IPR059000">
    <property type="entry name" value="ATPase_P-type_domA"/>
</dbReference>